<dbReference type="PROSITE" id="PS50293">
    <property type="entry name" value="TPR_REGION"/>
    <property type="match status" value="1"/>
</dbReference>
<keyword evidence="5" id="KW-0808">Transferase</keyword>
<dbReference type="Pfam" id="PF13432">
    <property type="entry name" value="TPR_16"/>
    <property type="match status" value="4"/>
</dbReference>
<dbReference type="SUPFAM" id="SSF48452">
    <property type="entry name" value="TPR-like"/>
    <property type="match status" value="1"/>
</dbReference>
<feature type="repeat" description="TPR" evidence="8">
    <location>
        <begin position="182"/>
        <end position="215"/>
    </location>
</feature>
<organism evidence="10 11">
    <name type="scientific">Phaeospirillum tilakii</name>
    <dbReference type="NCBI Taxonomy" id="741673"/>
    <lineage>
        <taxon>Bacteria</taxon>
        <taxon>Pseudomonadati</taxon>
        <taxon>Pseudomonadota</taxon>
        <taxon>Alphaproteobacteria</taxon>
        <taxon>Rhodospirillales</taxon>
        <taxon>Rhodospirillaceae</taxon>
        <taxon>Phaeospirillum</taxon>
    </lineage>
</organism>
<feature type="domain" description="O-GlcNAc transferase C-terminal" evidence="9">
    <location>
        <begin position="572"/>
        <end position="748"/>
    </location>
</feature>
<accession>A0ABW5C958</accession>
<evidence type="ECO:0000256" key="1">
    <source>
        <dbReference type="ARBA" id="ARBA00004922"/>
    </source>
</evidence>
<comment type="similarity">
    <text evidence="2">Belongs to the glycosyltransferase 41 family. O-GlcNAc transferase subfamily.</text>
</comment>
<dbReference type="Proteomes" id="UP001597296">
    <property type="component" value="Unassembled WGS sequence"/>
</dbReference>
<dbReference type="PANTHER" id="PTHR44835">
    <property type="entry name" value="UDP-N-ACETYLGLUCOSAMINE--PEPTIDE N-ACETYLGLUCOSAMINYLTRANSFERASE SPINDLY-RELATED"/>
    <property type="match status" value="1"/>
</dbReference>
<dbReference type="SMART" id="SM00028">
    <property type="entry name" value="TPR"/>
    <property type="match status" value="8"/>
</dbReference>
<sequence>MTQHDSLPNTVLQAMLANAVAAQRDGNLDQADAIARALLDLAPAHAEALTLRATLALRRLDPATAAALAEAAAAADPADPQPRHVLGLACRLLGRPDLALDAFRDAIRLRPDWAEPHHGLGLTLHELARTDDAVAALTEAVRLKPETALTHFHLGTALADLGRGEAAVAAFREALARDPDFAEAHNNLGTALLDLGHHDEAAAAFRAAIALKPDFAEAHNNLGNAETLREDDHAAIAAYATAIQLHPDLPQPHHNLGNALRRVGRPLDALCAFDAAIGLKPDYAEAHGARGAALRDLRRFDEAIESYRQAALLDPAYQMPRLHLALMLVRAGRVREAIDLLGDQIEDQRGGEDRDDLFRALMFCAANHDGPDDGVGRLLAEAFAAEFGGHGPLAPRVPATPAEAERRLRIGYLTSDLRRHPVAINLIPAVRSHDRTRFSLHFYSLDQREDLFTDWFRPFADGWTLVAGLDNETIARRIAADGIDILVVLASRFDLNRPGIAGWRPAPVQISLYDVGTTGLAEMDYILADRWLIPPGHPEYFSERPLRLPQYYVVDLPDILPLPTRPRSGPPVFCCFNSPAKIGPATLAVWGRLLAARRDARLILKYMQNYASDGLRERIFAGLAAAGAHPDQVVFCTEQDTAEAFIARYNDADFALDPFPFSGSTTSFQSLAMGVPVITWPWPRMVSRWTTAMLSRLGLDQMIASSAEDYIARALAACDQVEQWRGRRMELRAAVAASPLVAGERWTRHLERLYRAVWRRHVLGERRW</sequence>
<dbReference type="InterPro" id="IPR011990">
    <property type="entry name" value="TPR-like_helical_dom_sf"/>
</dbReference>
<dbReference type="InterPro" id="IPR029489">
    <property type="entry name" value="OGT/SEC/SPY_C"/>
</dbReference>
<feature type="repeat" description="TPR" evidence="8">
    <location>
        <begin position="148"/>
        <end position="181"/>
    </location>
</feature>
<protein>
    <recommendedName>
        <fullName evidence="3">protein O-GlcNAc transferase</fullName>
        <ecNumber evidence="3">2.4.1.255</ecNumber>
    </recommendedName>
</protein>
<reference evidence="11" key="1">
    <citation type="journal article" date="2019" name="Int. J. Syst. Evol. Microbiol.">
        <title>The Global Catalogue of Microorganisms (GCM) 10K type strain sequencing project: providing services to taxonomists for standard genome sequencing and annotation.</title>
        <authorList>
            <consortium name="The Broad Institute Genomics Platform"/>
            <consortium name="The Broad Institute Genome Sequencing Center for Infectious Disease"/>
            <person name="Wu L."/>
            <person name="Ma J."/>
        </authorList>
    </citation>
    <scope>NUCLEOTIDE SEQUENCE [LARGE SCALE GENOMIC DNA]</scope>
    <source>
        <strain evidence="11">KCTC 15012</strain>
    </source>
</reference>
<proteinExistence type="inferred from homology"/>
<name>A0ABW5C958_9PROT</name>
<dbReference type="InterPro" id="IPR019734">
    <property type="entry name" value="TPR_rpt"/>
</dbReference>
<evidence type="ECO:0000256" key="2">
    <source>
        <dbReference type="ARBA" id="ARBA00005386"/>
    </source>
</evidence>
<evidence type="ECO:0000256" key="6">
    <source>
        <dbReference type="ARBA" id="ARBA00022737"/>
    </source>
</evidence>
<keyword evidence="11" id="KW-1185">Reference proteome</keyword>
<dbReference type="Gene3D" id="3.40.50.2000">
    <property type="entry name" value="Glycogen Phosphorylase B"/>
    <property type="match status" value="1"/>
</dbReference>
<dbReference type="PROSITE" id="PS50005">
    <property type="entry name" value="TPR"/>
    <property type="match status" value="5"/>
</dbReference>
<dbReference type="EMBL" id="JBHUIY010000013">
    <property type="protein sequence ID" value="MFD2233849.1"/>
    <property type="molecule type" value="Genomic_DNA"/>
</dbReference>
<dbReference type="RefSeq" id="WP_377315748.1">
    <property type="nucleotide sequence ID" value="NZ_JBHUIY010000013.1"/>
</dbReference>
<dbReference type="Gene3D" id="1.25.40.10">
    <property type="entry name" value="Tetratricopeptide repeat domain"/>
    <property type="match status" value="3"/>
</dbReference>
<dbReference type="InterPro" id="IPR051939">
    <property type="entry name" value="Glycosyltr_41/O-GlcNAc_trsf"/>
</dbReference>
<comment type="caution">
    <text evidence="10">The sequence shown here is derived from an EMBL/GenBank/DDBJ whole genome shotgun (WGS) entry which is preliminary data.</text>
</comment>
<feature type="domain" description="O-GlcNAc transferase C-terminal" evidence="9">
    <location>
        <begin position="402"/>
        <end position="553"/>
    </location>
</feature>
<keyword evidence="4" id="KW-0328">Glycosyltransferase</keyword>
<dbReference type="EC" id="2.4.1.255" evidence="3"/>
<evidence type="ECO:0000256" key="8">
    <source>
        <dbReference type="PROSITE-ProRule" id="PRU00339"/>
    </source>
</evidence>
<evidence type="ECO:0000256" key="4">
    <source>
        <dbReference type="ARBA" id="ARBA00022676"/>
    </source>
</evidence>
<feature type="repeat" description="TPR" evidence="8">
    <location>
        <begin position="216"/>
        <end position="249"/>
    </location>
</feature>
<dbReference type="Pfam" id="PF13844">
    <property type="entry name" value="Glyco_transf_41"/>
    <property type="match status" value="2"/>
</dbReference>
<feature type="repeat" description="TPR" evidence="8">
    <location>
        <begin position="114"/>
        <end position="147"/>
    </location>
</feature>
<evidence type="ECO:0000313" key="11">
    <source>
        <dbReference type="Proteomes" id="UP001597296"/>
    </source>
</evidence>
<keyword evidence="7 8" id="KW-0802">TPR repeat</keyword>
<keyword evidence="6" id="KW-0677">Repeat</keyword>
<dbReference type="PANTHER" id="PTHR44835:SF1">
    <property type="entry name" value="PROTEIN O-GLCNAC TRANSFERASE"/>
    <property type="match status" value="1"/>
</dbReference>
<evidence type="ECO:0000313" key="10">
    <source>
        <dbReference type="EMBL" id="MFD2233849.1"/>
    </source>
</evidence>
<evidence type="ECO:0000256" key="3">
    <source>
        <dbReference type="ARBA" id="ARBA00011970"/>
    </source>
</evidence>
<dbReference type="Gene3D" id="3.40.50.11380">
    <property type="match status" value="1"/>
</dbReference>
<comment type="pathway">
    <text evidence="1">Protein modification; protein glycosylation.</text>
</comment>
<feature type="repeat" description="TPR" evidence="8">
    <location>
        <begin position="284"/>
        <end position="317"/>
    </location>
</feature>
<evidence type="ECO:0000256" key="7">
    <source>
        <dbReference type="ARBA" id="ARBA00022803"/>
    </source>
</evidence>
<evidence type="ECO:0000256" key="5">
    <source>
        <dbReference type="ARBA" id="ARBA00022679"/>
    </source>
</evidence>
<evidence type="ECO:0000259" key="9">
    <source>
        <dbReference type="Pfam" id="PF13844"/>
    </source>
</evidence>
<gene>
    <name evidence="10" type="ORF">ACFSNB_08530</name>
</gene>